<dbReference type="InterPro" id="IPR012337">
    <property type="entry name" value="RNaseH-like_sf"/>
</dbReference>
<protein>
    <recommendedName>
        <fullName evidence="3">RNase H type-1 domain-containing protein</fullName>
    </recommendedName>
</protein>
<dbReference type="AlphaFoldDB" id="A0AAW1UNZ3"/>
<dbReference type="SUPFAM" id="SSF53098">
    <property type="entry name" value="Ribonuclease H-like"/>
    <property type="match status" value="1"/>
</dbReference>
<organism evidence="1 2">
    <name type="scientific">Henosepilachna vigintioctopunctata</name>
    <dbReference type="NCBI Taxonomy" id="420089"/>
    <lineage>
        <taxon>Eukaryota</taxon>
        <taxon>Metazoa</taxon>
        <taxon>Ecdysozoa</taxon>
        <taxon>Arthropoda</taxon>
        <taxon>Hexapoda</taxon>
        <taxon>Insecta</taxon>
        <taxon>Pterygota</taxon>
        <taxon>Neoptera</taxon>
        <taxon>Endopterygota</taxon>
        <taxon>Coleoptera</taxon>
        <taxon>Polyphaga</taxon>
        <taxon>Cucujiformia</taxon>
        <taxon>Coccinelloidea</taxon>
        <taxon>Coccinellidae</taxon>
        <taxon>Epilachninae</taxon>
        <taxon>Epilachnini</taxon>
        <taxon>Henosepilachna</taxon>
    </lineage>
</organism>
<evidence type="ECO:0000313" key="1">
    <source>
        <dbReference type="EMBL" id="KAK9881717.1"/>
    </source>
</evidence>
<evidence type="ECO:0008006" key="3">
    <source>
        <dbReference type="Google" id="ProtNLM"/>
    </source>
</evidence>
<proteinExistence type="predicted"/>
<dbReference type="Proteomes" id="UP001431783">
    <property type="component" value="Unassembled WGS sequence"/>
</dbReference>
<dbReference type="GO" id="GO:0003676">
    <property type="term" value="F:nucleic acid binding"/>
    <property type="evidence" value="ECO:0007669"/>
    <property type="project" value="InterPro"/>
</dbReference>
<reference evidence="1 2" key="1">
    <citation type="submission" date="2023-03" db="EMBL/GenBank/DDBJ databases">
        <title>Genome insight into feeding habits of ladybird beetles.</title>
        <authorList>
            <person name="Li H.-S."/>
            <person name="Huang Y.-H."/>
            <person name="Pang H."/>
        </authorList>
    </citation>
    <scope>NUCLEOTIDE SEQUENCE [LARGE SCALE GENOMIC DNA]</scope>
    <source>
        <strain evidence="1">SYSU_2023b</strain>
        <tissue evidence="1">Whole body</tissue>
    </source>
</reference>
<dbReference type="Gene3D" id="3.30.420.10">
    <property type="entry name" value="Ribonuclease H-like superfamily/Ribonuclease H"/>
    <property type="match status" value="1"/>
</dbReference>
<evidence type="ECO:0000313" key="2">
    <source>
        <dbReference type="Proteomes" id="UP001431783"/>
    </source>
</evidence>
<sequence>MSMKYNSSFSTIHRELLYRYSVKLEIKDICFNFSWVKAHVGIYRNGKVDKLAKFALMNQVDQPLCVTSDIT</sequence>
<dbReference type="InterPro" id="IPR036397">
    <property type="entry name" value="RNaseH_sf"/>
</dbReference>
<accession>A0AAW1UNZ3</accession>
<name>A0AAW1UNZ3_9CUCU</name>
<gene>
    <name evidence="1" type="ORF">WA026_017235</name>
</gene>
<dbReference type="EMBL" id="JARQZJ010000070">
    <property type="protein sequence ID" value="KAK9881717.1"/>
    <property type="molecule type" value="Genomic_DNA"/>
</dbReference>
<feature type="non-terminal residue" evidence="1">
    <location>
        <position position="71"/>
    </location>
</feature>
<keyword evidence="2" id="KW-1185">Reference proteome</keyword>
<comment type="caution">
    <text evidence="1">The sequence shown here is derived from an EMBL/GenBank/DDBJ whole genome shotgun (WGS) entry which is preliminary data.</text>
</comment>